<name>A0A3L8CZY6_9PSED</name>
<feature type="chain" id="PRO_5044594971" evidence="1">
    <location>
        <begin position="21"/>
        <end position="114"/>
    </location>
</feature>
<gene>
    <name evidence="3" type="ORF">CS076_01970</name>
    <name evidence="2" type="ORF">CS078_21740</name>
</gene>
<dbReference type="Proteomes" id="UP000282672">
    <property type="component" value="Unassembled WGS sequence"/>
</dbReference>
<organism evidence="3 5">
    <name type="scientific">Pseudomonas prosekii</name>
    <dbReference type="NCBI Taxonomy" id="1148509"/>
    <lineage>
        <taxon>Bacteria</taxon>
        <taxon>Pseudomonadati</taxon>
        <taxon>Pseudomonadota</taxon>
        <taxon>Gammaproteobacteria</taxon>
        <taxon>Pseudomonadales</taxon>
        <taxon>Pseudomonadaceae</taxon>
        <taxon>Pseudomonas</taxon>
    </lineage>
</organism>
<dbReference type="EMBL" id="PEGB01000015">
    <property type="protein sequence ID" value="RLU06352.1"/>
    <property type="molecule type" value="Genomic_DNA"/>
</dbReference>
<proteinExistence type="predicted"/>
<dbReference type="EMBL" id="PEGA01000002">
    <property type="protein sequence ID" value="RLU13945.1"/>
    <property type="molecule type" value="Genomic_DNA"/>
</dbReference>
<protein>
    <submittedName>
        <fullName evidence="3">Uncharacterized protein</fullName>
    </submittedName>
</protein>
<evidence type="ECO:0000256" key="1">
    <source>
        <dbReference type="SAM" id="SignalP"/>
    </source>
</evidence>
<evidence type="ECO:0000313" key="4">
    <source>
        <dbReference type="Proteomes" id="UP000282140"/>
    </source>
</evidence>
<evidence type="ECO:0000313" key="3">
    <source>
        <dbReference type="EMBL" id="RLU13945.1"/>
    </source>
</evidence>
<dbReference type="PROSITE" id="PS51257">
    <property type="entry name" value="PROKAR_LIPOPROTEIN"/>
    <property type="match status" value="1"/>
</dbReference>
<keyword evidence="1" id="KW-0732">Signal</keyword>
<reference evidence="4 5" key="1">
    <citation type="journal article" date="2018" name="Front. Microbiol.">
        <title>Discovery of Phloeophagus Beetles as a Source of Pseudomonas Strains That Produce Potentially New Bioactive Substances and Description of Pseudomonas bohemica sp. nov.</title>
        <authorList>
            <person name="Saati-Santamaria Z."/>
            <person name="Lopez-Mondejar R."/>
            <person name="Jimenez-Gomez A."/>
            <person name="Diez-Mendez A."/>
            <person name="Vetrovsky T."/>
            <person name="Igual J.M."/>
            <person name="Velazquez E."/>
            <person name="Kolarik M."/>
            <person name="Rivas R."/>
            <person name="Garcia-Fraile P."/>
        </authorList>
    </citation>
    <scope>NUCLEOTIDE SEQUENCE [LARGE SCALE GENOMIC DNA]</scope>
    <source>
        <strain evidence="3 5">A2-NA12</strain>
        <strain evidence="2 4">A2-NA13</strain>
    </source>
</reference>
<sequence length="114" mass="12323">MKTWMVAGLVSALSCSTVMGEAMTYGLGTTTCGLYVTAAEEARAGQPYGVLMYMSWFSGYATMASGQSNIDYFKGTDTKSAQLWLENYCRANPLSTFNAAAVSAMVELHKKQTQ</sequence>
<dbReference type="AlphaFoldDB" id="A0A3L8CZY6"/>
<feature type="signal peptide" evidence="1">
    <location>
        <begin position="1"/>
        <end position="20"/>
    </location>
</feature>
<dbReference type="Proteomes" id="UP000282140">
    <property type="component" value="Unassembled WGS sequence"/>
</dbReference>
<dbReference type="RefSeq" id="WP_121730938.1">
    <property type="nucleotide sequence ID" value="NZ_PEGA01000002.1"/>
</dbReference>
<evidence type="ECO:0000313" key="5">
    <source>
        <dbReference type="Proteomes" id="UP000282672"/>
    </source>
</evidence>
<evidence type="ECO:0000313" key="2">
    <source>
        <dbReference type="EMBL" id="RLU06352.1"/>
    </source>
</evidence>
<keyword evidence="4" id="KW-1185">Reference proteome</keyword>
<accession>A0A3L8CZY6</accession>
<comment type="caution">
    <text evidence="3">The sequence shown here is derived from an EMBL/GenBank/DDBJ whole genome shotgun (WGS) entry which is preliminary data.</text>
</comment>